<evidence type="ECO:0000256" key="1">
    <source>
        <dbReference type="ARBA" id="ARBA00022448"/>
    </source>
</evidence>
<dbReference type="Pfam" id="PF13247">
    <property type="entry name" value="Fer4_11"/>
    <property type="match status" value="1"/>
</dbReference>
<evidence type="ECO:0000256" key="3">
    <source>
        <dbReference type="ARBA" id="ARBA00022723"/>
    </source>
</evidence>
<dbReference type="Proteomes" id="UP000322876">
    <property type="component" value="Unassembled WGS sequence"/>
</dbReference>
<comment type="caution">
    <text evidence="9">The sequence shown here is derived from an EMBL/GenBank/DDBJ whole genome shotgun (WGS) entry which is preliminary data.</text>
</comment>
<accession>A0A5A8EZC7</accession>
<dbReference type="PANTHER" id="PTHR43177:SF5">
    <property type="entry name" value="ANAEROBIC DIMETHYL SULFOXIDE REDUCTASE CHAIN B-RELATED"/>
    <property type="match status" value="1"/>
</dbReference>
<protein>
    <submittedName>
        <fullName evidence="9">4Fe-4S dicluster domain-containing protein</fullName>
    </submittedName>
</protein>
<sequence>MKAVLIFPERCIGCKHCELSCAIAHSQTKSLFSMFSEKIISKPRIHVEVGEDLLTFPNKCRHCNPAPCIEICPTNAIVRDESTEFVLVEYSKCITCGMCAIACPFGIITFDKTPNVMTNRSVNLKCDNCIERVEEGKEPACVEACKTNALVFGEINNLIGKKRKNITKTVTKSPDEAEEFELPENIKLWRSMLKHEAHSNKN</sequence>
<keyword evidence="7" id="KW-0411">Iron-sulfur</keyword>
<evidence type="ECO:0000256" key="6">
    <source>
        <dbReference type="ARBA" id="ARBA00023004"/>
    </source>
</evidence>
<dbReference type="SUPFAM" id="SSF54862">
    <property type="entry name" value="4Fe-4S ferredoxins"/>
    <property type="match status" value="1"/>
</dbReference>
<keyword evidence="6" id="KW-0408">Iron</keyword>
<dbReference type="GO" id="GO:0051539">
    <property type="term" value="F:4 iron, 4 sulfur cluster binding"/>
    <property type="evidence" value="ECO:0007669"/>
    <property type="project" value="UniProtKB-KW"/>
</dbReference>
<keyword evidence="3" id="KW-0479">Metal-binding</keyword>
<dbReference type="CDD" id="cd16374">
    <property type="entry name" value="DMSOR_beta_like"/>
    <property type="match status" value="1"/>
</dbReference>
<keyword evidence="10" id="KW-1185">Reference proteome</keyword>
<dbReference type="PROSITE" id="PS51379">
    <property type="entry name" value="4FE4S_FER_2"/>
    <property type="match status" value="3"/>
</dbReference>
<evidence type="ECO:0000259" key="8">
    <source>
        <dbReference type="PROSITE" id="PS51379"/>
    </source>
</evidence>
<dbReference type="InterPro" id="IPR050954">
    <property type="entry name" value="ET_IronSulfur_Cluster-Binding"/>
</dbReference>
<evidence type="ECO:0000313" key="10">
    <source>
        <dbReference type="Proteomes" id="UP000322876"/>
    </source>
</evidence>
<evidence type="ECO:0000256" key="5">
    <source>
        <dbReference type="ARBA" id="ARBA00022982"/>
    </source>
</evidence>
<dbReference type="GO" id="GO:0046872">
    <property type="term" value="F:metal ion binding"/>
    <property type="evidence" value="ECO:0007669"/>
    <property type="project" value="UniProtKB-KW"/>
</dbReference>
<evidence type="ECO:0000256" key="4">
    <source>
        <dbReference type="ARBA" id="ARBA00022737"/>
    </source>
</evidence>
<evidence type="ECO:0000313" key="9">
    <source>
        <dbReference type="EMBL" id="KAA0256843.1"/>
    </source>
</evidence>
<feature type="domain" description="4Fe-4S ferredoxin-type" evidence="8">
    <location>
        <begin position="2"/>
        <end position="31"/>
    </location>
</feature>
<keyword evidence="5" id="KW-0249">Electron transport</keyword>
<proteinExistence type="predicted"/>
<name>A0A5A8EZC7_9BACT</name>
<dbReference type="RefSeq" id="WP_149267423.1">
    <property type="nucleotide sequence ID" value="NZ_VFJB01000010.1"/>
</dbReference>
<keyword evidence="4" id="KW-0677">Repeat</keyword>
<feature type="domain" description="4Fe-4S ferredoxin-type" evidence="8">
    <location>
        <begin position="84"/>
        <end position="113"/>
    </location>
</feature>
<evidence type="ECO:0000256" key="7">
    <source>
        <dbReference type="ARBA" id="ARBA00023014"/>
    </source>
</evidence>
<keyword evidence="2" id="KW-0004">4Fe-4S</keyword>
<evidence type="ECO:0000256" key="2">
    <source>
        <dbReference type="ARBA" id="ARBA00022485"/>
    </source>
</evidence>
<dbReference type="PROSITE" id="PS00198">
    <property type="entry name" value="4FE4S_FER_1"/>
    <property type="match status" value="1"/>
</dbReference>
<gene>
    <name evidence="9" type="ORF">FHQ18_12005</name>
</gene>
<reference evidence="9 10" key="1">
    <citation type="submission" date="2019-06" db="EMBL/GenBank/DDBJ databases">
        <title>Genomic insights into carbon and energy metabolism of Deferribacter autotrophicus revealed new metabolic traits in the phylum Deferribacteres.</title>
        <authorList>
            <person name="Slobodkin A.I."/>
            <person name="Slobodkina G.B."/>
            <person name="Allioux M."/>
            <person name="Alain K."/>
            <person name="Jebbar M."/>
            <person name="Shadrin V."/>
            <person name="Kublanov I.V."/>
            <person name="Toshchakov S.V."/>
            <person name="Bonch-Osmolovskaya E.A."/>
        </authorList>
    </citation>
    <scope>NUCLEOTIDE SEQUENCE [LARGE SCALE GENOMIC DNA]</scope>
    <source>
        <strain evidence="9 10">SL50</strain>
    </source>
</reference>
<organism evidence="9 10">
    <name type="scientific">Deferribacter autotrophicus</name>
    <dbReference type="NCBI Taxonomy" id="500465"/>
    <lineage>
        <taxon>Bacteria</taxon>
        <taxon>Pseudomonadati</taxon>
        <taxon>Deferribacterota</taxon>
        <taxon>Deferribacteres</taxon>
        <taxon>Deferribacterales</taxon>
        <taxon>Deferribacteraceae</taxon>
        <taxon>Deferribacter</taxon>
    </lineage>
</organism>
<dbReference type="AlphaFoldDB" id="A0A5A8EZC7"/>
<dbReference type="OrthoDB" id="9810688at2"/>
<dbReference type="InterPro" id="IPR017896">
    <property type="entry name" value="4Fe4S_Fe-S-bd"/>
</dbReference>
<dbReference type="InterPro" id="IPR017900">
    <property type="entry name" value="4Fe4S_Fe_S_CS"/>
</dbReference>
<dbReference type="Gene3D" id="3.30.70.20">
    <property type="match status" value="2"/>
</dbReference>
<keyword evidence="1" id="KW-0813">Transport</keyword>
<dbReference type="EMBL" id="VFJB01000010">
    <property type="protein sequence ID" value="KAA0256843.1"/>
    <property type="molecule type" value="Genomic_DNA"/>
</dbReference>
<dbReference type="PANTHER" id="PTHR43177">
    <property type="entry name" value="PROTEIN NRFC"/>
    <property type="match status" value="1"/>
</dbReference>
<feature type="domain" description="4Fe-4S ferredoxin-type" evidence="8">
    <location>
        <begin position="51"/>
        <end position="82"/>
    </location>
</feature>